<keyword evidence="2" id="KW-1185">Reference proteome</keyword>
<reference evidence="1 2" key="1">
    <citation type="submission" date="2018-09" db="EMBL/GenBank/DDBJ databases">
        <title>Genomic Encyclopedia of Archaeal and Bacterial Type Strains, Phase II (KMG-II): from individual species to whole genera.</title>
        <authorList>
            <person name="Goeker M."/>
        </authorList>
    </citation>
    <scope>NUCLEOTIDE SEQUENCE [LARGE SCALE GENOMIC DNA]</scope>
    <source>
        <strain evidence="1 2">DSM 27148</strain>
    </source>
</reference>
<sequence length="424" mass="48787">MMKTDQMLNWWKEASLEFPEDLPVYSLREQSLREKRLDQFSAKIKARAKQARGSLEAIRKQKAELLNELTTFFRYTLDYSEEQVETILSDKMVSSTWTFMKAAKKYDPTLSHESIFQALRNVWILNGLQLLLGKPVELTASIFAYSMLYPYTDNYLDDASISTLEKLAFGDRFANRLAGEPEIPQNSQEEKIFEMVELIEGEWSRDLYPNLYQSLLEIHAAQSESVCLIEGVKELNFEQRLAICIHKGGTSVVADGYLLAGNLSREKEAFLYAYGAYLQLLDDFQDLSDDVNERVWTAFAFAAKGEQLDQILNRTFHLGQRVIQQAEEMDSDEVPVFQSLMQKSIELFLVEAVQANSRFFSPEYVEAFDRRSPISFDLIEKKTGTFSPYQNQLFERLIQQALDGEPEEDFPFLQNKPAETAGLS</sequence>
<comment type="caution">
    <text evidence="1">The sequence shown here is derived from an EMBL/GenBank/DDBJ whole genome shotgun (WGS) entry which is preliminary data.</text>
</comment>
<name>A0A419W5A6_9BACT</name>
<dbReference type="EMBL" id="RAPN01000001">
    <property type="protein sequence ID" value="RKD90616.1"/>
    <property type="molecule type" value="Genomic_DNA"/>
</dbReference>
<accession>A0A419W5A6</accession>
<proteinExistence type="predicted"/>
<protein>
    <submittedName>
        <fullName evidence="1">Uncharacterized protein</fullName>
    </submittedName>
</protein>
<dbReference type="Proteomes" id="UP000283387">
    <property type="component" value="Unassembled WGS sequence"/>
</dbReference>
<dbReference type="AlphaFoldDB" id="A0A419W5A6"/>
<evidence type="ECO:0000313" key="2">
    <source>
        <dbReference type="Proteomes" id="UP000283387"/>
    </source>
</evidence>
<dbReference type="RefSeq" id="WP_120272009.1">
    <property type="nucleotide sequence ID" value="NZ_RAPN01000001.1"/>
</dbReference>
<evidence type="ECO:0000313" key="1">
    <source>
        <dbReference type="EMBL" id="RKD90616.1"/>
    </source>
</evidence>
<gene>
    <name evidence="1" type="ORF">BC643_0956</name>
</gene>
<organism evidence="1 2">
    <name type="scientific">Mangrovibacterium diazotrophicum</name>
    <dbReference type="NCBI Taxonomy" id="1261403"/>
    <lineage>
        <taxon>Bacteria</taxon>
        <taxon>Pseudomonadati</taxon>
        <taxon>Bacteroidota</taxon>
        <taxon>Bacteroidia</taxon>
        <taxon>Marinilabiliales</taxon>
        <taxon>Prolixibacteraceae</taxon>
        <taxon>Mangrovibacterium</taxon>
    </lineage>
</organism>
<dbReference type="OrthoDB" id="146245at2"/>